<dbReference type="EMBL" id="JAGIOC010000001">
    <property type="protein sequence ID" value="MBP2408737.1"/>
    <property type="molecule type" value="Genomic_DNA"/>
</dbReference>
<keyword evidence="1" id="KW-0812">Transmembrane</keyword>
<feature type="transmembrane region" description="Helical" evidence="1">
    <location>
        <begin position="143"/>
        <end position="163"/>
    </location>
</feature>
<proteinExistence type="predicted"/>
<name>A0ABS4YIW8_9MICO</name>
<evidence type="ECO:0008006" key="4">
    <source>
        <dbReference type="Google" id="ProtNLM"/>
    </source>
</evidence>
<gene>
    <name evidence="2" type="ORF">JOF44_001640</name>
</gene>
<sequence length="380" mass="40695">MTSEDVPPGAEGGPAGPELHRVRREFLAARGVDDDPRWAESALVTMVFADVQIDVAEEALIDAAALVQQSQESPEQLYGPPDRWAGETVESLRESGIAVFEDPMPPDLRGSVLTVFGVAAGLSALFVASDVLSLLLGTGPDKSLTLGLAVAPLLLSAAIIILWRVYTEASRRFSFPAVVALSVLVLAICAGGTAAVIMPLGQTEPVAGRGWMVTLVPLYGLIAAVLARVWPKPSAAPQPLTVPEVLEGAAVEDEQWLRRARAALRERGDLPEKRISAALREAQEHAADHGTRLLEEFSSPEEYARSLPRDPRVTPRRMTVLYGALALCWLAAGVLGAAEQHWEPSWDQGMYAVLVLISLWLAWTHARSWRAAATGTATGA</sequence>
<reference evidence="2 3" key="1">
    <citation type="submission" date="2021-03" db="EMBL/GenBank/DDBJ databases">
        <title>Sequencing the genomes of 1000 actinobacteria strains.</title>
        <authorList>
            <person name="Klenk H.-P."/>
        </authorList>
    </citation>
    <scope>NUCLEOTIDE SEQUENCE [LARGE SCALE GENOMIC DNA]</scope>
    <source>
        <strain evidence="2 3">DSM 14564</strain>
    </source>
</reference>
<comment type="caution">
    <text evidence="2">The sequence shown here is derived from an EMBL/GenBank/DDBJ whole genome shotgun (WGS) entry which is preliminary data.</text>
</comment>
<protein>
    <recommendedName>
        <fullName evidence="4">DUF1129 domain-containing protein</fullName>
    </recommendedName>
</protein>
<keyword evidence="3" id="KW-1185">Reference proteome</keyword>
<feature type="transmembrane region" description="Helical" evidence="1">
    <location>
        <begin position="175"/>
        <end position="198"/>
    </location>
</feature>
<keyword evidence="1" id="KW-1133">Transmembrane helix</keyword>
<organism evidence="2 3">
    <name type="scientific">Brachybacterium fresconis</name>
    <dbReference type="NCBI Taxonomy" id="173363"/>
    <lineage>
        <taxon>Bacteria</taxon>
        <taxon>Bacillati</taxon>
        <taxon>Actinomycetota</taxon>
        <taxon>Actinomycetes</taxon>
        <taxon>Micrococcales</taxon>
        <taxon>Dermabacteraceae</taxon>
        <taxon>Brachybacterium</taxon>
    </lineage>
</organism>
<evidence type="ECO:0000313" key="2">
    <source>
        <dbReference type="EMBL" id="MBP2408737.1"/>
    </source>
</evidence>
<accession>A0ABS4YIW8</accession>
<feature type="transmembrane region" description="Helical" evidence="1">
    <location>
        <begin position="210"/>
        <end position="230"/>
    </location>
</feature>
<feature type="transmembrane region" description="Helical" evidence="1">
    <location>
        <begin position="350"/>
        <end position="366"/>
    </location>
</feature>
<evidence type="ECO:0000313" key="3">
    <source>
        <dbReference type="Proteomes" id="UP000698222"/>
    </source>
</evidence>
<dbReference type="RefSeq" id="WP_209889636.1">
    <property type="nucleotide sequence ID" value="NZ_BAAAJV010000005.1"/>
</dbReference>
<dbReference type="Proteomes" id="UP000698222">
    <property type="component" value="Unassembled WGS sequence"/>
</dbReference>
<keyword evidence="1" id="KW-0472">Membrane</keyword>
<feature type="transmembrane region" description="Helical" evidence="1">
    <location>
        <begin position="112"/>
        <end position="137"/>
    </location>
</feature>
<feature type="transmembrane region" description="Helical" evidence="1">
    <location>
        <begin position="319"/>
        <end position="338"/>
    </location>
</feature>
<evidence type="ECO:0000256" key="1">
    <source>
        <dbReference type="SAM" id="Phobius"/>
    </source>
</evidence>